<dbReference type="SMART" id="SM00458">
    <property type="entry name" value="RICIN"/>
    <property type="match status" value="1"/>
</dbReference>
<dbReference type="InterPro" id="IPR035992">
    <property type="entry name" value="Ricin_B-like_lectins"/>
</dbReference>
<dbReference type="SUPFAM" id="SSF50370">
    <property type="entry name" value="Ricin B-like lectins"/>
    <property type="match status" value="1"/>
</dbReference>
<evidence type="ECO:0000256" key="3">
    <source>
        <dbReference type="ARBA" id="ARBA00023295"/>
    </source>
</evidence>
<dbReference type="InterPro" id="IPR017853">
    <property type="entry name" value="GH"/>
</dbReference>
<dbReference type="AlphaFoldDB" id="A0A833RDT1"/>
<keyword evidence="5" id="KW-0732">Signal</keyword>
<evidence type="ECO:0000259" key="6">
    <source>
        <dbReference type="SMART" id="SM00458"/>
    </source>
</evidence>
<feature type="domain" description="Ricin B lectin" evidence="6">
    <location>
        <begin position="398"/>
        <end position="519"/>
    </location>
</feature>
<evidence type="ECO:0000256" key="4">
    <source>
        <dbReference type="RuleBase" id="RU361153"/>
    </source>
</evidence>
<reference evidence="7" key="1">
    <citation type="submission" date="2020-01" db="EMBL/GenBank/DDBJ databases">
        <title>Genome sequence of Kobresia littledalei, the first chromosome-level genome in the family Cyperaceae.</title>
        <authorList>
            <person name="Qu G."/>
        </authorList>
    </citation>
    <scope>NUCLEOTIDE SEQUENCE</scope>
    <source>
        <strain evidence="7">C.B.Clarke</strain>
        <tissue evidence="7">Leaf</tissue>
    </source>
</reference>
<protein>
    <submittedName>
        <fullName evidence="7">Endoglucanase</fullName>
    </submittedName>
</protein>
<feature type="chain" id="PRO_5032683332" evidence="5">
    <location>
        <begin position="20"/>
        <end position="558"/>
    </location>
</feature>
<evidence type="ECO:0000256" key="1">
    <source>
        <dbReference type="ARBA" id="ARBA00005641"/>
    </source>
</evidence>
<dbReference type="InterPro" id="IPR000772">
    <property type="entry name" value="Ricin_B_lectin"/>
</dbReference>
<keyword evidence="8" id="KW-1185">Reference proteome</keyword>
<evidence type="ECO:0000313" key="7">
    <source>
        <dbReference type="EMBL" id="KAF3337998.1"/>
    </source>
</evidence>
<dbReference type="SUPFAM" id="SSF51445">
    <property type="entry name" value="(Trans)glycosidases"/>
    <property type="match status" value="1"/>
</dbReference>
<keyword evidence="2 4" id="KW-0378">Hydrolase</keyword>
<dbReference type="OrthoDB" id="442731at2759"/>
<feature type="signal peptide" evidence="5">
    <location>
        <begin position="1"/>
        <end position="19"/>
    </location>
</feature>
<dbReference type="Gene3D" id="2.80.10.50">
    <property type="match status" value="1"/>
</dbReference>
<accession>A0A833RDT1</accession>
<sequence>MSPLLLLIFFVSLLPNTYPISAPSFPLFTNSRWIVDSTGQRVKLACVSWAAHLEPVAAEGLSKQPVDFVAKKVVDLGFNCVRFTWAVQMVTNASVGSITLRQSLLQLGLNESVAGVSVNNPELLDLNLVQVYQEVVAALARSNLMVILDNQLSKPGWCCSRYDGNGFFGDEYFDTDEWLSGLKIIATMFTSTPNVVGMSLRNEFRGPNQNLTLWYRYIQEGAEVVHSANPNLLVILSGLNFDLDLSFLLLKQTTLSFTNKLVYEIHWYEFSNGADWENGNQNNVCASVVKSTLLRGGFLLEQGWPLFLSEFGFDQSGTHLADNRYLTCFLSVTAEWDLDWALWALQGSYYLRDGQVAYDDESYGLLTRDWCKARNPSFVKRISALQSPLQGPGLSNKNPYNLIFHPLTGLCVVMDSPSKPLQLGPCADSKAWNYTSDGKLVVKGTSYCLQSVNLGKNAKIGTDCSKPNSKWELLSNSSMHISSKLHKTGTLLCLDIGSDGTIITNRCKCLFENGTCSPESQWFKIILSNKDITRGDSNLALPLVASWLSKLLLLGFWR</sequence>
<dbReference type="PANTHER" id="PTHR31263">
    <property type="entry name" value="CELLULASE FAMILY PROTEIN (AFU_ORTHOLOGUE AFUA_5G14560)"/>
    <property type="match status" value="1"/>
</dbReference>
<dbReference type="GO" id="GO:0000272">
    <property type="term" value="P:polysaccharide catabolic process"/>
    <property type="evidence" value="ECO:0007669"/>
    <property type="project" value="InterPro"/>
</dbReference>
<comment type="caution">
    <text evidence="7">The sequence shown here is derived from an EMBL/GenBank/DDBJ whole genome shotgun (WGS) entry which is preliminary data.</text>
</comment>
<organism evidence="7 8">
    <name type="scientific">Carex littledalei</name>
    <dbReference type="NCBI Taxonomy" id="544730"/>
    <lineage>
        <taxon>Eukaryota</taxon>
        <taxon>Viridiplantae</taxon>
        <taxon>Streptophyta</taxon>
        <taxon>Embryophyta</taxon>
        <taxon>Tracheophyta</taxon>
        <taxon>Spermatophyta</taxon>
        <taxon>Magnoliopsida</taxon>
        <taxon>Liliopsida</taxon>
        <taxon>Poales</taxon>
        <taxon>Cyperaceae</taxon>
        <taxon>Cyperoideae</taxon>
        <taxon>Cariceae</taxon>
        <taxon>Carex</taxon>
        <taxon>Carex subgen. Euthyceras</taxon>
    </lineage>
</organism>
<gene>
    <name evidence="7" type="ORF">FCM35_KLT18585</name>
</gene>
<comment type="similarity">
    <text evidence="1 4">Belongs to the glycosyl hydrolase 5 (cellulase A) family.</text>
</comment>
<dbReference type="PANTHER" id="PTHR31263:SF66">
    <property type="entry name" value="OS04G0481000 PROTEIN"/>
    <property type="match status" value="1"/>
</dbReference>
<dbReference type="Proteomes" id="UP000623129">
    <property type="component" value="Unassembled WGS sequence"/>
</dbReference>
<dbReference type="Gene3D" id="3.20.20.80">
    <property type="entry name" value="Glycosidases"/>
    <property type="match status" value="1"/>
</dbReference>
<dbReference type="GO" id="GO:0004553">
    <property type="term" value="F:hydrolase activity, hydrolyzing O-glycosyl compounds"/>
    <property type="evidence" value="ECO:0007669"/>
    <property type="project" value="InterPro"/>
</dbReference>
<dbReference type="Pfam" id="PF00652">
    <property type="entry name" value="Ricin_B_lectin"/>
    <property type="match status" value="1"/>
</dbReference>
<proteinExistence type="inferred from homology"/>
<dbReference type="Pfam" id="PF00150">
    <property type="entry name" value="Cellulase"/>
    <property type="match status" value="1"/>
</dbReference>
<keyword evidence="3 4" id="KW-0326">Glycosidase</keyword>
<evidence type="ECO:0000256" key="2">
    <source>
        <dbReference type="ARBA" id="ARBA00022801"/>
    </source>
</evidence>
<name>A0A833RDT1_9POAL</name>
<evidence type="ECO:0000313" key="8">
    <source>
        <dbReference type="Proteomes" id="UP000623129"/>
    </source>
</evidence>
<evidence type="ECO:0000256" key="5">
    <source>
        <dbReference type="SAM" id="SignalP"/>
    </source>
</evidence>
<dbReference type="InterPro" id="IPR001547">
    <property type="entry name" value="Glyco_hydro_5"/>
</dbReference>
<dbReference type="EMBL" id="SWLB01000006">
    <property type="protein sequence ID" value="KAF3337998.1"/>
    <property type="molecule type" value="Genomic_DNA"/>
</dbReference>